<keyword evidence="3" id="KW-0732">Signal</keyword>
<comment type="subcellular location">
    <subcellularLocation>
        <location evidence="1">Cell outer membrane</location>
    </subcellularLocation>
</comment>
<evidence type="ECO:0000256" key="2">
    <source>
        <dbReference type="ARBA" id="ARBA00006275"/>
    </source>
</evidence>
<reference evidence="8 9" key="1">
    <citation type="submission" date="2019-03" db="EMBL/GenBank/DDBJ databases">
        <title>Freshwater and sediment microbial communities from various areas in North America, analyzing microbe dynamics in response to fracking.</title>
        <authorList>
            <person name="Lamendella R."/>
        </authorList>
    </citation>
    <scope>NUCLEOTIDE SEQUENCE [LARGE SCALE GENOMIC DNA]</scope>
    <source>
        <strain evidence="8 9">114D</strain>
    </source>
</reference>
<dbReference type="InterPro" id="IPR011990">
    <property type="entry name" value="TPR-like_helical_dom_sf"/>
</dbReference>
<evidence type="ECO:0000313" key="8">
    <source>
        <dbReference type="EMBL" id="TDN96643.1"/>
    </source>
</evidence>
<evidence type="ECO:0000256" key="5">
    <source>
        <dbReference type="ARBA" id="ARBA00023237"/>
    </source>
</evidence>
<comment type="similarity">
    <text evidence="2">Belongs to the SusD family.</text>
</comment>
<evidence type="ECO:0000256" key="1">
    <source>
        <dbReference type="ARBA" id="ARBA00004442"/>
    </source>
</evidence>
<feature type="domain" description="SusD-like N-terminal" evidence="7">
    <location>
        <begin position="95"/>
        <end position="229"/>
    </location>
</feature>
<dbReference type="InterPro" id="IPR033985">
    <property type="entry name" value="SusD-like_N"/>
</dbReference>
<evidence type="ECO:0000256" key="4">
    <source>
        <dbReference type="ARBA" id="ARBA00023136"/>
    </source>
</evidence>
<gene>
    <name evidence="8" type="ORF">DET52_11113</name>
</gene>
<keyword evidence="4" id="KW-0472">Membrane</keyword>
<evidence type="ECO:0000256" key="3">
    <source>
        <dbReference type="ARBA" id="ARBA00022729"/>
    </source>
</evidence>
<accession>A0A4R6GNH1</accession>
<dbReference type="RefSeq" id="WP_133466598.1">
    <property type="nucleotide sequence ID" value="NZ_SNWI01000011.1"/>
</dbReference>
<keyword evidence="5" id="KW-0998">Cell outer membrane</keyword>
<name>A0A4R6GNH1_9BACT</name>
<comment type="caution">
    <text evidence="8">The sequence shown here is derived from an EMBL/GenBank/DDBJ whole genome shotgun (WGS) entry which is preliminary data.</text>
</comment>
<dbReference type="SUPFAM" id="SSF48452">
    <property type="entry name" value="TPR-like"/>
    <property type="match status" value="1"/>
</dbReference>
<dbReference type="EMBL" id="SNWI01000011">
    <property type="protein sequence ID" value="TDN96643.1"/>
    <property type="molecule type" value="Genomic_DNA"/>
</dbReference>
<evidence type="ECO:0000259" key="6">
    <source>
        <dbReference type="Pfam" id="PF07980"/>
    </source>
</evidence>
<dbReference type="OrthoDB" id="1147023at2"/>
<dbReference type="Proteomes" id="UP000294848">
    <property type="component" value="Unassembled WGS sequence"/>
</dbReference>
<dbReference type="PROSITE" id="PS51257">
    <property type="entry name" value="PROKAR_LIPOPROTEIN"/>
    <property type="match status" value="1"/>
</dbReference>
<feature type="domain" description="RagB/SusD" evidence="6">
    <location>
        <begin position="302"/>
        <end position="517"/>
    </location>
</feature>
<evidence type="ECO:0000313" key="9">
    <source>
        <dbReference type="Proteomes" id="UP000294848"/>
    </source>
</evidence>
<dbReference type="AlphaFoldDB" id="A0A4R6GNH1"/>
<dbReference type="InterPro" id="IPR012944">
    <property type="entry name" value="SusD_RagB_dom"/>
</dbReference>
<dbReference type="Pfam" id="PF07980">
    <property type="entry name" value="SusD_RagB"/>
    <property type="match status" value="1"/>
</dbReference>
<sequence length="517" mass="58188">MKSCKILIIILSIMALSGCEDYLDKQPLDQISSSTFWKTKADFEMALTANYGYMHGSTGGPWDNPPAGMWGYMLPNWDNLTDNSYGQHNYGGTKSIVAGDISSTTGGYVSGVYKFCYQAIARANIFLNELAKYEGNDISEQEKKEAEAEVRFLRAYYYFQLYCFYGDVPLVLEPLTLENQEQAKVGADKILEQVFIDLDFAVTNLSSNPYYENSGHVSQSTAQAMKARVLIYTAYDRSGTPNLTQLEEVAELCSSIMPKYSLSSVFEDLFQDAGQKGNTEIIFSVNYLAPDNVPAYGTDIVFGDWMAISPLQSFVDVFECKDGLPWGESPLTNPDNPMENRDPRLLVTVFADYVDWGGGSTHHPSNSAPSGYGFKKFLDPANIPYGYSTLSQQNTVVLRLAEVLLMYAEAQNEVSGPDESVYNAVNAIRDRVDMPALPEGLSKEEMRERIRHERRVELAFEGVRYFDLKRWNIAGEVLNNVTDGLLSYHWEDKFYHWPIPQGEIDKNHGVLEQNPDY</sequence>
<proteinExistence type="inferred from homology"/>
<organism evidence="8 9">
    <name type="scientific">Sunxiuqinia elliptica</name>
    <dbReference type="NCBI Taxonomy" id="655355"/>
    <lineage>
        <taxon>Bacteria</taxon>
        <taxon>Pseudomonadati</taxon>
        <taxon>Bacteroidota</taxon>
        <taxon>Bacteroidia</taxon>
        <taxon>Marinilabiliales</taxon>
        <taxon>Prolixibacteraceae</taxon>
        <taxon>Sunxiuqinia</taxon>
    </lineage>
</organism>
<dbReference type="Pfam" id="PF14322">
    <property type="entry name" value="SusD-like_3"/>
    <property type="match status" value="1"/>
</dbReference>
<dbReference type="GO" id="GO:0009279">
    <property type="term" value="C:cell outer membrane"/>
    <property type="evidence" value="ECO:0007669"/>
    <property type="project" value="UniProtKB-SubCell"/>
</dbReference>
<protein>
    <submittedName>
        <fullName evidence="8">Putative outer membrane starch-binding protein</fullName>
    </submittedName>
</protein>
<dbReference type="Gene3D" id="1.25.40.390">
    <property type="match status" value="1"/>
</dbReference>
<evidence type="ECO:0000259" key="7">
    <source>
        <dbReference type="Pfam" id="PF14322"/>
    </source>
</evidence>